<dbReference type="PANTHER" id="PTHR43570:SF16">
    <property type="entry name" value="ALDEHYDE DEHYDROGENASE TYPE III, ISOFORM Q"/>
    <property type="match status" value="1"/>
</dbReference>
<dbReference type="InterPro" id="IPR016161">
    <property type="entry name" value="Ald_DH/histidinol_DH"/>
</dbReference>
<evidence type="ECO:0000256" key="2">
    <source>
        <dbReference type="ARBA" id="ARBA00023002"/>
    </source>
</evidence>
<name>A0A9P6EHL1_9AGAR</name>
<dbReference type="EMBL" id="MU157848">
    <property type="protein sequence ID" value="KAF9529060.1"/>
    <property type="molecule type" value="Genomic_DNA"/>
</dbReference>
<dbReference type="Gene3D" id="3.40.309.10">
    <property type="entry name" value="Aldehyde Dehydrogenase, Chain A, domain 2"/>
    <property type="match status" value="1"/>
</dbReference>
<sequence length="591" mass="66019">MQESKLPGRCSHHSTISFHSSNERKQPTLLQMTHCSHHPKFQQLPSLSESMAFVHVQVDPVPQAFADLRATFLSGKLESTETRKILLSNLLHLVNNNLQELEASLKQDLGRHSAESRTIELLPVLNEIQIYLENLESWSKPERLSAGDYSLENLRWFSNRPRFNVEKHPFVQKVPKGVVLVISPSHYPVRLTLGPLAAALAAGCTVFIKASDSTSATSSLLVSLMDKLLDRSAVRMVNGVFPNTLEVIKFQWDHIFYAGGGSVAQNIALAASEGLKSYTVIPSAKCPVVIDPSYDLQKAAQSILWGKIVNAGQSYTAPDYVVIPQAAQDDLVKAFLDAFSQFFPHWTIHPGTFTNLIFPSATFRISSLLQRTNGDIVIGGRGNRYFNEKDKYHCPTLVTNVKPEDVLMKDEIFGPILPIVPMPNLQAAIAFAAERANQDHPLTVAIFTNDEEVKRKVFEEMKGGVTVIANDTFVHPGGSYDHLYQSNLQAAKKTFETFSTHKTFVNSATSLYDYRYPPYTETDTLMLYEPLRRRLAFEQPLVQISTLNQLTEDVLKVVHSLQRKETIFGLIVSLQVGLLGTRIVQAMTRAN</sequence>
<gene>
    <name evidence="5" type="ORF">CPB83DRAFT_853144</name>
</gene>
<evidence type="ECO:0000256" key="1">
    <source>
        <dbReference type="ARBA" id="ARBA00009986"/>
    </source>
</evidence>
<dbReference type="InterPro" id="IPR016163">
    <property type="entry name" value="Ald_DH_C"/>
</dbReference>
<proteinExistence type="inferred from homology"/>
<dbReference type="Pfam" id="PF00171">
    <property type="entry name" value="Aldedh"/>
    <property type="match status" value="1"/>
</dbReference>
<organism evidence="5 6">
    <name type="scientific">Crepidotus variabilis</name>
    <dbReference type="NCBI Taxonomy" id="179855"/>
    <lineage>
        <taxon>Eukaryota</taxon>
        <taxon>Fungi</taxon>
        <taxon>Dikarya</taxon>
        <taxon>Basidiomycota</taxon>
        <taxon>Agaricomycotina</taxon>
        <taxon>Agaricomycetes</taxon>
        <taxon>Agaricomycetidae</taxon>
        <taxon>Agaricales</taxon>
        <taxon>Agaricineae</taxon>
        <taxon>Crepidotaceae</taxon>
        <taxon>Crepidotus</taxon>
    </lineage>
</organism>
<dbReference type="GO" id="GO:0005737">
    <property type="term" value="C:cytoplasm"/>
    <property type="evidence" value="ECO:0007669"/>
    <property type="project" value="TreeGrafter"/>
</dbReference>
<dbReference type="InterPro" id="IPR016162">
    <property type="entry name" value="Ald_DH_N"/>
</dbReference>
<evidence type="ECO:0000313" key="5">
    <source>
        <dbReference type="EMBL" id="KAF9529060.1"/>
    </source>
</evidence>
<dbReference type="PANTHER" id="PTHR43570">
    <property type="entry name" value="ALDEHYDE DEHYDROGENASE"/>
    <property type="match status" value="1"/>
</dbReference>
<accession>A0A9P6EHL1</accession>
<evidence type="ECO:0000313" key="6">
    <source>
        <dbReference type="Proteomes" id="UP000807306"/>
    </source>
</evidence>
<evidence type="ECO:0000259" key="4">
    <source>
        <dbReference type="Pfam" id="PF00171"/>
    </source>
</evidence>
<dbReference type="InterPro" id="IPR015590">
    <property type="entry name" value="Aldehyde_DH_dom"/>
</dbReference>
<dbReference type="GO" id="GO:0004029">
    <property type="term" value="F:aldehyde dehydrogenase (NAD+) activity"/>
    <property type="evidence" value="ECO:0007669"/>
    <property type="project" value="TreeGrafter"/>
</dbReference>
<feature type="region of interest" description="Disordered" evidence="3">
    <location>
        <begin position="1"/>
        <end position="23"/>
    </location>
</feature>
<dbReference type="AlphaFoldDB" id="A0A9P6EHL1"/>
<dbReference type="SUPFAM" id="SSF53720">
    <property type="entry name" value="ALDH-like"/>
    <property type="match status" value="1"/>
</dbReference>
<dbReference type="Gene3D" id="3.40.605.10">
    <property type="entry name" value="Aldehyde Dehydrogenase, Chain A, domain 1"/>
    <property type="match status" value="1"/>
</dbReference>
<keyword evidence="6" id="KW-1185">Reference proteome</keyword>
<dbReference type="OrthoDB" id="440325at2759"/>
<evidence type="ECO:0000256" key="3">
    <source>
        <dbReference type="SAM" id="MobiDB-lite"/>
    </source>
</evidence>
<protein>
    <submittedName>
        <fullName evidence="5">Aldehyde/histidinol dehydrogenase</fullName>
    </submittedName>
</protein>
<comment type="caution">
    <text evidence="5">The sequence shown here is derived from an EMBL/GenBank/DDBJ whole genome shotgun (WGS) entry which is preliminary data.</text>
</comment>
<comment type="similarity">
    <text evidence="1">Belongs to the aldehyde dehydrogenase family.</text>
</comment>
<keyword evidence="2" id="KW-0560">Oxidoreductase</keyword>
<dbReference type="Proteomes" id="UP000807306">
    <property type="component" value="Unassembled WGS sequence"/>
</dbReference>
<dbReference type="GO" id="GO:0006081">
    <property type="term" value="P:aldehyde metabolic process"/>
    <property type="evidence" value="ECO:0007669"/>
    <property type="project" value="InterPro"/>
</dbReference>
<dbReference type="InterPro" id="IPR012394">
    <property type="entry name" value="Aldehyde_DH_NAD(P)"/>
</dbReference>
<reference evidence="5" key="1">
    <citation type="submission" date="2020-11" db="EMBL/GenBank/DDBJ databases">
        <authorList>
            <consortium name="DOE Joint Genome Institute"/>
            <person name="Ahrendt S."/>
            <person name="Riley R."/>
            <person name="Andreopoulos W."/>
            <person name="Labutti K."/>
            <person name="Pangilinan J."/>
            <person name="Ruiz-Duenas F.J."/>
            <person name="Barrasa J.M."/>
            <person name="Sanchez-Garcia M."/>
            <person name="Camarero S."/>
            <person name="Miyauchi S."/>
            <person name="Serrano A."/>
            <person name="Linde D."/>
            <person name="Babiker R."/>
            <person name="Drula E."/>
            <person name="Ayuso-Fernandez I."/>
            <person name="Pacheco R."/>
            <person name="Padilla G."/>
            <person name="Ferreira P."/>
            <person name="Barriuso J."/>
            <person name="Kellner H."/>
            <person name="Castanera R."/>
            <person name="Alfaro M."/>
            <person name="Ramirez L."/>
            <person name="Pisabarro A.G."/>
            <person name="Kuo A."/>
            <person name="Tritt A."/>
            <person name="Lipzen A."/>
            <person name="He G."/>
            <person name="Yan M."/>
            <person name="Ng V."/>
            <person name="Cullen D."/>
            <person name="Martin F."/>
            <person name="Rosso M.-N."/>
            <person name="Henrissat B."/>
            <person name="Hibbett D."/>
            <person name="Martinez A.T."/>
            <person name="Grigoriev I.V."/>
        </authorList>
    </citation>
    <scope>NUCLEOTIDE SEQUENCE</scope>
    <source>
        <strain evidence="5">CBS 506.95</strain>
    </source>
</reference>
<feature type="domain" description="Aldehyde dehydrogenase" evidence="4">
    <location>
        <begin position="61"/>
        <end position="471"/>
    </location>
</feature>